<dbReference type="PIRSF" id="PIRSF001221">
    <property type="entry name" value="Amidase_fungi"/>
    <property type="match status" value="1"/>
</dbReference>
<dbReference type="PROSITE" id="PS00571">
    <property type="entry name" value="AMIDASES"/>
    <property type="match status" value="1"/>
</dbReference>
<dbReference type="GO" id="GO:0003824">
    <property type="term" value="F:catalytic activity"/>
    <property type="evidence" value="ECO:0007669"/>
    <property type="project" value="InterPro"/>
</dbReference>
<comment type="similarity">
    <text evidence="1">Belongs to the amidase family.</text>
</comment>
<dbReference type="Pfam" id="PF01425">
    <property type="entry name" value="Amidase"/>
    <property type="match status" value="1"/>
</dbReference>
<feature type="domain" description="Amidase" evidence="2">
    <location>
        <begin position="31"/>
        <end position="459"/>
    </location>
</feature>
<evidence type="ECO:0000256" key="1">
    <source>
        <dbReference type="ARBA" id="ARBA00009199"/>
    </source>
</evidence>
<dbReference type="InterPro" id="IPR023631">
    <property type="entry name" value="Amidase_dom"/>
</dbReference>
<proteinExistence type="inferred from homology"/>
<dbReference type="PANTHER" id="PTHR11895">
    <property type="entry name" value="TRANSAMIDASE"/>
    <property type="match status" value="1"/>
</dbReference>
<protein>
    <submittedName>
        <fullName evidence="3">Amidase</fullName>
    </submittedName>
</protein>
<dbReference type="InterPro" id="IPR000120">
    <property type="entry name" value="Amidase"/>
</dbReference>
<evidence type="ECO:0000313" key="4">
    <source>
        <dbReference type="Proteomes" id="UP000481109"/>
    </source>
</evidence>
<dbReference type="InterPro" id="IPR020556">
    <property type="entry name" value="Amidase_CS"/>
</dbReference>
<accession>A0A6G4XU29</accession>
<name>A0A6G4XU29_9ACTN</name>
<evidence type="ECO:0000259" key="2">
    <source>
        <dbReference type="Pfam" id="PF01425"/>
    </source>
</evidence>
<keyword evidence="4" id="KW-1185">Reference proteome</keyword>
<dbReference type="AlphaFoldDB" id="A0A6G4XU29"/>
<dbReference type="Proteomes" id="UP000481109">
    <property type="component" value="Unassembled WGS sequence"/>
</dbReference>
<dbReference type="NCBIfam" id="NF005687">
    <property type="entry name" value="PRK07487.1"/>
    <property type="match status" value="1"/>
</dbReference>
<reference evidence="3 4" key="1">
    <citation type="submission" date="2020-02" db="EMBL/GenBank/DDBJ databases">
        <title>Whole-genome analyses of novel actinobacteria.</title>
        <authorList>
            <person name="Sahin N."/>
            <person name="Tokatli A."/>
        </authorList>
    </citation>
    <scope>NUCLEOTIDE SEQUENCE [LARGE SCALE GENOMIC DNA]</scope>
    <source>
        <strain evidence="3 4">YC504</strain>
    </source>
</reference>
<evidence type="ECO:0000313" key="3">
    <source>
        <dbReference type="EMBL" id="NGO80111.1"/>
    </source>
</evidence>
<organism evidence="3 4">
    <name type="scientific">Streptomyces mesophilus</name>
    <dbReference type="NCBI Taxonomy" id="1775132"/>
    <lineage>
        <taxon>Bacteria</taxon>
        <taxon>Bacillati</taxon>
        <taxon>Actinomycetota</taxon>
        <taxon>Actinomycetes</taxon>
        <taxon>Kitasatosporales</taxon>
        <taxon>Streptomycetaceae</taxon>
        <taxon>Streptomyces</taxon>
    </lineage>
</organism>
<dbReference type="SUPFAM" id="SSF75304">
    <property type="entry name" value="Amidase signature (AS) enzymes"/>
    <property type="match status" value="1"/>
</dbReference>
<dbReference type="Gene3D" id="3.90.1300.10">
    <property type="entry name" value="Amidase signature (AS) domain"/>
    <property type="match status" value="1"/>
</dbReference>
<dbReference type="RefSeq" id="WP_165335542.1">
    <property type="nucleotide sequence ID" value="NZ_JAAKZW010000193.1"/>
</dbReference>
<dbReference type="InterPro" id="IPR036928">
    <property type="entry name" value="AS_sf"/>
</dbReference>
<gene>
    <name evidence="3" type="ORF">G6045_31300</name>
</gene>
<dbReference type="PANTHER" id="PTHR11895:SF7">
    <property type="entry name" value="GLUTAMYL-TRNA(GLN) AMIDOTRANSFERASE SUBUNIT A, MITOCHONDRIAL"/>
    <property type="match status" value="1"/>
</dbReference>
<comment type="caution">
    <text evidence="3">The sequence shown here is derived from an EMBL/GenBank/DDBJ whole genome shotgun (WGS) entry which is preliminary data.</text>
</comment>
<sequence>MTETVGDKPLWDRPAAELAAGIREKSFSATEVAQAFLTRAEETNPHVNALVDIRPDEVLTQAAEADAAVAAGGDLPPLLGVPVSIKINTSQRGFASSHGVAAWAGAVAQGDAACVAALREAGATLLGRSNSPAFAVRWFTSNDLHGKTLNPWHPGHTPGGSSGGAAAAVAAGMTPIAQGNDIGGSVRFPAYCCGAVGLRPTVGLISGVEPRGAEEFDSPLSFQTMAVHGPLGWTVDDVRLGLHAMVTPDLDDPVGLPVRPPLGTPGRVKVALVRDAGVVKAQPAVNAALDDAARWLTEAGHEVEEVELPELGEAARLWSLLLYQELKTMMTEIEMFGDDAVRDSLASSFRAAAQIWGEQPSLTDYIRGYARRGTLIGRLQRYLGQDRVVLTPVAAEVPFEQDADLAGDSRMAELLAAQWPMQAVPVLGLPAISVPTGLRDGLPSGVQLIGGRFTEDLLLHVASDIEARAPRGRPSFAWAQPDPGQGL</sequence>
<dbReference type="EMBL" id="JAAKZW010000193">
    <property type="protein sequence ID" value="NGO80111.1"/>
    <property type="molecule type" value="Genomic_DNA"/>
</dbReference>